<organism evidence="2 3">
    <name type="scientific">Faecalimonas umbilicata</name>
    <dbReference type="NCBI Taxonomy" id="1912855"/>
    <lineage>
        <taxon>Bacteria</taxon>
        <taxon>Bacillati</taxon>
        <taxon>Bacillota</taxon>
        <taxon>Clostridia</taxon>
        <taxon>Lachnospirales</taxon>
        <taxon>Lachnospiraceae</taxon>
        <taxon>Faecalimonas</taxon>
    </lineage>
</organism>
<protein>
    <recommendedName>
        <fullName evidence="4">DUF3592 domain-containing protein</fullName>
    </recommendedName>
</protein>
<dbReference type="AlphaFoldDB" id="A0A4V6NYN9"/>
<dbReference type="EMBL" id="SLZV01000011">
    <property type="protein sequence ID" value="TCS68142.1"/>
    <property type="molecule type" value="Genomic_DNA"/>
</dbReference>
<feature type="transmembrane region" description="Helical" evidence="1">
    <location>
        <begin position="6"/>
        <end position="28"/>
    </location>
</feature>
<reference evidence="2 3" key="1">
    <citation type="submission" date="2019-03" db="EMBL/GenBank/DDBJ databases">
        <title>Genomic Encyclopedia of Type Strains, Phase IV (KMG-IV): sequencing the most valuable type-strain genomes for metagenomic binning, comparative biology and taxonomic classification.</title>
        <authorList>
            <person name="Goeker M."/>
        </authorList>
    </citation>
    <scope>NUCLEOTIDE SEQUENCE [LARGE SCALE GENOMIC DNA]</scope>
    <source>
        <strain evidence="2 3">DSM 103426</strain>
    </source>
</reference>
<keyword evidence="1" id="KW-0812">Transmembrane</keyword>
<evidence type="ECO:0000313" key="2">
    <source>
        <dbReference type="EMBL" id="TCS68142.1"/>
    </source>
</evidence>
<keyword evidence="1" id="KW-0472">Membrane</keyword>
<accession>A0A4V6NYN9</accession>
<keyword evidence="1" id="KW-1133">Transmembrane helix</keyword>
<evidence type="ECO:0000313" key="3">
    <source>
        <dbReference type="Proteomes" id="UP000294613"/>
    </source>
</evidence>
<dbReference type="Proteomes" id="UP000294613">
    <property type="component" value="Unassembled WGS sequence"/>
</dbReference>
<proteinExistence type="predicted"/>
<feature type="transmembrane region" description="Helical" evidence="1">
    <location>
        <begin position="117"/>
        <end position="137"/>
    </location>
</feature>
<comment type="caution">
    <text evidence="2">The sequence shown here is derived from an EMBL/GenBank/DDBJ whole genome shotgun (WGS) entry which is preliminary data.</text>
</comment>
<evidence type="ECO:0000256" key="1">
    <source>
        <dbReference type="SAM" id="Phobius"/>
    </source>
</evidence>
<sequence>MFLGTIIWVILCGSVFLMGGILFTFAVFKLIHSTLYIGEVYDIEVVGRAKVAEVVFHLITEHEGKKIKVEPLNRLAIFLFFEKTQLKRFKRKYMGKQMKIYISTDGASYLKRFLPRYFFMSIFLMALGIFVFLVPYISS</sequence>
<gene>
    <name evidence="2" type="ORF">EDD74_11187</name>
</gene>
<name>A0A4V6NYN9_9FIRM</name>
<evidence type="ECO:0008006" key="4">
    <source>
        <dbReference type="Google" id="ProtNLM"/>
    </source>
</evidence>